<evidence type="ECO:0000313" key="1">
    <source>
        <dbReference type="EMBL" id="OJA12404.1"/>
    </source>
</evidence>
<dbReference type="EMBL" id="LVVM01004675">
    <property type="protein sequence ID" value="OJA12404.1"/>
    <property type="molecule type" value="Genomic_DNA"/>
</dbReference>
<keyword evidence="2" id="KW-1185">Reference proteome</keyword>
<reference evidence="1 2" key="1">
    <citation type="submission" date="2016-03" db="EMBL/GenBank/DDBJ databases">
        <title>Comparative genomics of the ectomycorrhizal sister species Rhizopogon vinicolor and Rhizopogon vesiculosus (Basidiomycota: Boletales) reveals a divergence of the mating type B locus.</title>
        <authorList>
            <person name="Mujic A.B."/>
            <person name="Kuo A."/>
            <person name="Tritt A."/>
            <person name="Lipzen A."/>
            <person name="Chen C."/>
            <person name="Johnson J."/>
            <person name="Sharma A."/>
            <person name="Barry K."/>
            <person name="Grigoriev I.V."/>
            <person name="Spatafora J.W."/>
        </authorList>
    </citation>
    <scope>NUCLEOTIDE SEQUENCE [LARGE SCALE GENOMIC DNA]</scope>
    <source>
        <strain evidence="1 2">AM-OR11-056</strain>
    </source>
</reference>
<proteinExistence type="predicted"/>
<evidence type="ECO:0000313" key="2">
    <source>
        <dbReference type="Proteomes" id="UP000183567"/>
    </source>
</evidence>
<gene>
    <name evidence="1" type="ORF">AZE42_10037</name>
</gene>
<name>A0A1J8QKU0_9AGAM</name>
<protein>
    <submittedName>
        <fullName evidence="1">Uncharacterized protein</fullName>
    </submittedName>
</protein>
<organism evidence="1 2">
    <name type="scientific">Rhizopogon vesiculosus</name>
    <dbReference type="NCBI Taxonomy" id="180088"/>
    <lineage>
        <taxon>Eukaryota</taxon>
        <taxon>Fungi</taxon>
        <taxon>Dikarya</taxon>
        <taxon>Basidiomycota</taxon>
        <taxon>Agaricomycotina</taxon>
        <taxon>Agaricomycetes</taxon>
        <taxon>Agaricomycetidae</taxon>
        <taxon>Boletales</taxon>
        <taxon>Suillineae</taxon>
        <taxon>Rhizopogonaceae</taxon>
        <taxon>Rhizopogon</taxon>
    </lineage>
</organism>
<dbReference type="AlphaFoldDB" id="A0A1J8QKU0"/>
<sequence length="64" mass="7025">MLEPSSTMAYTETVARPFNSVLFLLGTRVGHNVHVAAETKQTIETESLDGQTLQASSGLTRYHM</sequence>
<dbReference type="Proteomes" id="UP000183567">
    <property type="component" value="Unassembled WGS sequence"/>
</dbReference>
<accession>A0A1J8QKU0</accession>
<comment type="caution">
    <text evidence="1">The sequence shown here is derived from an EMBL/GenBank/DDBJ whole genome shotgun (WGS) entry which is preliminary data.</text>
</comment>